<name>A0AAU6R4E0_PINIB</name>
<feature type="transmembrane region" description="Helical" evidence="5">
    <location>
        <begin position="12"/>
        <end position="38"/>
    </location>
</feature>
<evidence type="ECO:0000256" key="4">
    <source>
        <dbReference type="ARBA" id="ARBA00023136"/>
    </source>
</evidence>
<dbReference type="EMBL" id="OQ889552">
    <property type="protein sequence ID" value="WZC35622.1"/>
    <property type="molecule type" value="mRNA"/>
</dbReference>
<dbReference type="GO" id="GO:0005615">
    <property type="term" value="C:extracellular space"/>
    <property type="evidence" value="ECO:0007669"/>
    <property type="project" value="UniProtKB-KW"/>
</dbReference>
<keyword evidence="5" id="KW-0812">Transmembrane</keyword>
<sequence>MANIKGNIKTCKCLSIGLVFTNIVLLLCTFAITLAWFLQRQKFEPKEHSLLTCLPSASDSKDCFSRVDDLCCSNLTLSDSIKHNTKKRYEEQTNEENTHLAQHCLSSPGNITAARVVGIDKDIAPTAILQWRQNNHGGFLNEVKYLSGRFVIEKNGYYFIYSQVTFIEHSVNEHDKLSHSIYRQTPLNNEKLVESVRSHCRLQTGESDSSRFVGSVFLLNKGDEIYVHVTDPTKVSRAEHANYFGLHII</sequence>
<dbReference type="InterPro" id="IPR008983">
    <property type="entry name" value="Tumour_necrosis_fac-like_dom"/>
</dbReference>
<keyword evidence="4 5" id="KW-0472">Membrane</keyword>
<evidence type="ECO:0000313" key="7">
    <source>
        <dbReference type="EMBL" id="WZC35622.1"/>
    </source>
</evidence>
<keyword evidence="3" id="KW-0202">Cytokine</keyword>
<evidence type="ECO:0000256" key="5">
    <source>
        <dbReference type="SAM" id="Phobius"/>
    </source>
</evidence>
<dbReference type="GO" id="GO:0016020">
    <property type="term" value="C:membrane"/>
    <property type="evidence" value="ECO:0007669"/>
    <property type="project" value="UniProtKB-SubCell"/>
</dbReference>
<dbReference type="PROSITE" id="PS50049">
    <property type="entry name" value="THD_2"/>
    <property type="match status" value="1"/>
</dbReference>
<evidence type="ECO:0000259" key="6">
    <source>
        <dbReference type="PROSITE" id="PS50049"/>
    </source>
</evidence>
<dbReference type="GO" id="GO:0005164">
    <property type="term" value="F:tumor necrosis factor receptor binding"/>
    <property type="evidence" value="ECO:0007669"/>
    <property type="project" value="InterPro"/>
</dbReference>
<proteinExistence type="evidence at transcript level"/>
<dbReference type="PANTHER" id="PTHR11471:SF13">
    <property type="entry name" value="TNF FAMILY PROFILE DOMAIN-CONTAINING PROTEIN"/>
    <property type="match status" value="1"/>
</dbReference>
<comment type="subcellular location">
    <subcellularLocation>
        <location evidence="1">Membrane</location>
    </subcellularLocation>
</comment>
<protein>
    <submittedName>
        <fullName evidence="7">Tumor necrosis factor</fullName>
    </submittedName>
</protein>
<dbReference type="Gene3D" id="2.60.120.40">
    <property type="match status" value="1"/>
</dbReference>
<dbReference type="InterPro" id="IPR006052">
    <property type="entry name" value="TNF_dom"/>
</dbReference>
<dbReference type="CDD" id="cd00184">
    <property type="entry name" value="TNF"/>
    <property type="match status" value="1"/>
</dbReference>
<keyword evidence="5" id="KW-1133">Transmembrane helix</keyword>
<dbReference type="GO" id="GO:0005125">
    <property type="term" value="F:cytokine activity"/>
    <property type="evidence" value="ECO:0007669"/>
    <property type="project" value="UniProtKB-KW"/>
</dbReference>
<dbReference type="Pfam" id="PF00229">
    <property type="entry name" value="TNF"/>
    <property type="match status" value="1"/>
</dbReference>
<dbReference type="SMART" id="SM00207">
    <property type="entry name" value="TNF"/>
    <property type="match status" value="1"/>
</dbReference>
<dbReference type="SUPFAM" id="SSF49842">
    <property type="entry name" value="TNF-like"/>
    <property type="match status" value="1"/>
</dbReference>
<feature type="domain" description="THD" evidence="6">
    <location>
        <begin position="112"/>
        <end position="249"/>
    </location>
</feature>
<dbReference type="PANTHER" id="PTHR11471">
    <property type="entry name" value="TUMOR NECROSIS FACTOR FAMILY MEMBER"/>
    <property type="match status" value="1"/>
</dbReference>
<comment type="similarity">
    <text evidence="2">Belongs to the tumor necrosis factor family.</text>
</comment>
<evidence type="ECO:0000256" key="2">
    <source>
        <dbReference type="ARBA" id="ARBA00008670"/>
    </source>
</evidence>
<organism evidence="7">
    <name type="scientific">Pinctada imbricata</name>
    <name type="common">Atlantic pearl-oyster</name>
    <name type="synonym">Pinctada martensii</name>
    <dbReference type="NCBI Taxonomy" id="66713"/>
    <lineage>
        <taxon>Eukaryota</taxon>
        <taxon>Metazoa</taxon>
        <taxon>Spiralia</taxon>
        <taxon>Lophotrochozoa</taxon>
        <taxon>Mollusca</taxon>
        <taxon>Bivalvia</taxon>
        <taxon>Autobranchia</taxon>
        <taxon>Pteriomorphia</taxon>
        <taxon>Pterioida</taxon>
        <taxon>Pterioidea</taxon>
        <taxon>Pteriidae</taxon>
        <taxon>Pinctada</taxon>
    </lineage>
</organism>
<evidence type="ECO:0000256" key="1">
    <source>
        <dbReference type="ARBA" id="ARBA00004370"/>
    </source>
</evidence>
<dbReference type="AlphaFoldDB" id="A0AAU6R4E0"/>
<accession>A0AAU6R4E0</accession>
<reference evidence="7" key="1">
    <citation type="submission" date="2023-04" db="EMBL/GenBank/DDBJ databases">
        <title>Characterism and functional analysis of a novel tumor necrosis factor from pearl oyster Pinctada fucata martensii.</title>
        <authorList>
            <person name="Liang b."/>
        </authorList>
    </citation>
    <scope>NUCLEOTIDE SEQUENCE</scope>
</reference>
<evidence type="ECO:0000256" key="3">
    <source>
        <dbReference type="ARBA" id="ARBA00022514"/>
    </source>
</evidence>
<dbReference type="GO" id="GO:0006955">
    <property type="term" value="P:immune response"/>
    <property type="evidence" value="ECO:0007669"/>
    <property type="project" value="InterPro"/>
</dbReference>